<dbReference type="SUPFAM" id="SSF57889">
    <property type="entry name" value="Cysteine-rich domain"/>
    <property type="match status" value="2"/>
</dbReference>
<dbReference type="GO" id="GO:0007200">
    <property type="term" value="P:phospholipase C-activating G protein-coupled receptor signaling pathway"/>
    <property type="evidence" value="ECO:0007669"/>
    <property type="project" value="TreeGrafter"/>
</dbReference>
<keyword evidence="1" id="KW-0597">Phosphoprotein</keyword>
<dbReference type="EC" id="2.7.11.13" evidence="10"/>
<dbReference type="PANTHER" id="PTHR22968">
    <property type="entry name" value="PROTEIN KINASE C, MU"/>
    <property type="match status" value="1"/>
</dbReference>
<evidence type="ECO:0000259" key="8">
    <source>
        <dbReference type="PROSITE" id="PS50011"/>
    </source>
</evidence>
<dbReference type="SMART" id="SM00109">
    <property type="entry name" value="C1"/>
    <property type="match status" value="2"/>
</dbReference>
<dbReference type="SMART" id="SM00220">
    <property type="entry name" value="S_TKc"/>
    <property type="match status" value="1"/>
</dbReference>
<dbReference type="GO" id="GO:0008270">
    <property type="term" value="F:zinc ion binding"/>
    <property type="evidence" value="ECO:0007669"/>
    <property type="project" value="UniProtKB-KW"/>
</dbReference>
<gene>
    <name evidence="10" type="ORF">BpHYR1_034487</name>
</gene>
<evidence type="ECO:0000313" key="10">
    <source>
        <dbReference type="EMBL" id="RNA25449.1"/>
    </source>
</evidence>
<dbReference type="Gene3D" id="2.30.29.30">
    <property type="entry name" value="Pleckstrin-homology domain (PH domain)/Phosphotyrosine-binding domain (PTB)"/>
    <property type="match status" value="1"/>
</dbReference>
<dbReference type="GO" id="GO:0005829">
    <property type="term" value="C:cytosol"/>
    <property type="evidence" value="ECO:0007669"/>
    <property type="project" value="TreeGrafter"/>
</dbReference>
<proteinExistence type="predicted"/>
<dbReference type="GO" id="GO:0035556">
    <property type="term" value="P:intracellular signal transduction"/>
    <property type="evidence" value="ECO:0007669"/>
    <property type="project" value="TreeGrafter"/>
</dbReference>
<dbReference type="PROSITE" id="PS00107">
    <property type="entry name" value="PROTEIN_KINASE_ATP"/>
    <property type="match status" value="1"/>
</dbReference>
<keyword evidence="3 6" id="KW-0547">Nucleotide-binding</keyword>
<protein>
    <submittedName>
        <fullName evidence="10">Serine threonine-kinase D3</fullName>
        <ecNumber evidence="10">2.7.11.13</ecNumber>
    </submittedName>
</protein>
<reference evidence="10 11" key="1">
    <citation type="journal article" date="2018" name="Sci. Rep.">
        <title>Genomic signatures of local adaptation to the degree of environmental predictability in rotifers.</title>
        <authorList>
            <person name="Franch-Gras L."/>
            <person name="Hahn C."/>
            <person name="Garcia-Roger E.M."/>
            <person name="Carmona M.J."/>
            <person name="Serra M."/>
            <person name="Gomez A."/>
        </authorList>
    </citation>
    <scope>NUCLEOTIDE SEQUENCE [LARGE SCALE GENOMIC DNA]</scope>
    <source>
        <strain evidence="10">HYR1</strain>
    </source>
</reference>
<keyword evidence="10" id="KW-0418">Kinase</keyword>
<evidence type="ECO:0000256" key="7">
    <source>
        <dbReference type="SAM" id="MobiDB-lite"/>
    </source>
</evidence>
<dbReference type="Gene3D" id="1.10.510.10">
    <property type="entry name" value="Transferase(Phosphotransferase) domain 1"/>
    <property type="match status" value="1"/>
</dbReference>
<dbReference type="GO" id="GO:0016020">
    <property type="term" value="C:membrane"/>
    <property type="evidence" value="ECO:0007669"/>
    <property type="project" value="UniProtKB-SubCell"/>
</dbReference>
<dbReference type="STRING" id="10195.A0A3M7RPP0"/>
<keyword evidence="5 6" id="KW-0067">ATP-binding</keyword>
<evidence type="ECO:0000256" key="4">
    <source>
        <dbReference type="ARBA" id="ARBA00022833"/>
    </source>
</evidence>
<evidence type="ECO:0000256" key="6">
    <source>
        <dbReference type="PROSITE-ProRule" id="PRU10141"/>
    </source>
</evidence>
<dbReference type="CDD" id="cd00029">
    <property type="entry name" value="C1"/>
    <property type="match status" value="1"/>
</dbReference>
<dbReference type="CDD" id="cd20795">
    <property type="entry name" value="C1_PKD_rpt1"/>
    <property type="match status" value="1"/>
</dbReference>
<accession>A0A3M7RPP0</accession>
<feature type="domain" description="Phorbol-ester/DAG-type" evidence="9">
    <location>
        <begin position="220"/>
        <end position="267"/>
    </location>
</feature>
<sequence>MSSSKDASFFNKFLQRFSGAPKKTAAITEKGSKLSKDESESVIPDITCNTVVTNSFNQSETLYRDPVLDNPGLFIEPIHSTSSFPLRTNQNLSTIREEDQSSNRMAIDLKSSGVSGNRLSNSEINFKDVLHSLHITNYLTPTYCDFCSKLLVGLIKQGLKCEICGMNFHKRCIPDMPKICNKQLNNMFVKQNAQSNSSFSSDPLKEMNMHIELDHSLIERQAFTSSRFASLCDVCQMEISNVKSYYECKDCHVFIHTKCRQKAKKNCRPIRKDDEDMDGISVCDSTDEMEDNGAIESDSDDDGESAKKECDTKKAHDSKKFIGLIRLSQRVKKTNECFWSGHMYYYTSKNTEPLIHYWQLDTKSIKIYNSYRLEKVLKEIPLETIKNAKLNGLNNKDENCINDQKCLYVLVASDEQYYCGMGNSDPNSTINVPARNFFNIFKMVYLPYMGHQGKRPSIKISAPKYEEKSVNEEFTINPHDLLGSGQFGQVYGGKCKASGKTVAIKVIDKTRFKDIQVGSSIFQNEITILYNLEHPGIIKLYALFDEVERLYIVTEKLATDMLEMILNRNPSRLSERIAKFIIYQILIALNYLHEKKIAHCDLKPENILLVENIDYPQVKMCDFGYAKIIGENSFRRSMVGTPAYSPPELKLKRLYNNSIDMWSMGVIVYVSLSGTFPFEEDRDINEQIRNSNFMFPENPWRLVDPRAIDLINKFLQVKIERRMSVKSALQHVWFDEDFQLYLDLFQLEKRLGVKWLTTKAQEDKWSQSIKL</sequence>
<evidence type="ECO:0000313" key="11">
    <source>
        <dbReference type="Proteomes" id="UP000276133"/>
    </source>
</evidence>
<dbReference type="PROSITE" id="PS50081">
    <property type="entry name" value="ZF_DAG_PE_2"/>
    <property type="match status" value="2"/>
</dbReference>
<name>A0A3M7RPP0_BRAPC</name>
<dbReference type="GO" id="GO:0004697">
    <property type="term" value="F:diacylglycerol-dependent serine/threonine kinase activity"/>
    <property type="evidence" value="ECO:0007669"/>
    <property type="project" value="UniProtKB-EC"/>
</dbReference>
<comment type="caution">
    <text evidence="10">The sequence shown here is derived from an EMBL/GenBank/DDBJ whole genome shotgun (WGS) entry which is preliminary data.</text>
</comment>
<dbReference type="InterPro" id="IPR017441">
    <property type="entry name" value="Protein_kinase_ATP_BS"/>
</dbReference>
<dbReference type="Proteomes" id="UP000276133">
    <property type="component" value="Unassembled WGS sequence"/>
</dbReference>
<feature type="compositionally biased region" description="Acidic residues" evidence="7">
    <location>
        <begin position="285"/>
        <end position="303"/>
    </location>
</feature>
<feature type="domain" description="Protein kinase" evidence="8">
    <location>
        <begin position="476"/>
        <end position="734"/>
    </location>
</feature>
<dbReference type="AlphaFoldDB" id="A0A3M7RPP0"/>
<dbReference type="PROSITE" id="PS00479">
    <property type="entry name" value="ZF_DAG_PE_1"/>
    <property type="match status" value="1"/>
</dbReference>
<dbReference type="Pfam" id="PF00069">
    <property type="entry name" value="Pkinase"/>
    <property type="match status" value="1"/>
</dbReference>
<feature type="binding site" evidence="6">
    <location>
        <position position="505"/>
    </location>
    <ligand>
        <name>ATP</name>
        <dbReference type="ChEBI" id="CHEBI:30616"/>
    </ligand>
</feature>
<feature type="domain" description="Phorbol-ester/DAG-type" evidence="9">
    <location>
        <begin position="130"/>
        <end position="180"/>
    </location>
</feature>
<dbReference type="InterPro" id="IPR002219">
    <property type="entry name" value="PKC_DAG/PE"/>
</dbReference>
<dbReference type="InterPro" id="IPR011009">
    <property type="entry name" value="Kinase-like_dom_sf"/>
</dbReference>
<dbReference type="InterPro" id="IPR000719">
    <property type="entry name" value="Prot_kinase_dom"/>
</dbReference>
<evidence type="ECO:0000259" key="9">
    <source>
        <dbReference type="PROSITE" id="PS50081"/>
    </source>
</evidence>
<dbReference type="SUPFAM" id="SSF56112">
    <property type="entry name" value="Protein kinase-like (PK-like)"/>
    <property type="match status" value="1"/>
</dbReference>
<evidence type="ECO:0000256" key="5">
    <source>
        <dbReference type="ARBA" id="ARBA00022840"/>
    </source>
</evidence>
<dbReference type="InterPro" id="IPR011993">
    <property type="entry name" value="PH-like_dom_sf"/>
</dbReference>
<keyword evidence="4" id="KW-0862">Zinc</keyword>
<dbReference type="PROSITE" id="PS50011">
    <property type="entry name" value="PROTEIN_KINASE_DOM"/>
    <property type="match status" value="1"/>
</dbReference>
<evidence type="ECO:0000256" key="3">
    <source>
        <dbReference type="ARBA" id="ARBA00022741"/>
    </source>
</evidence>
<dbReference type="PROSITE" id="PS00108">
    <property type="entry name" value="PROTEIN_KINASE_ST"/>
    <property type="match status" value="1"/>
</dbReference>
<dbReference type="InterPro" id="IPR008271">
    <property type="entry name" value="Ser/Thr_kinase_AS"/>
</dbReference>
<dbReference type="FunFam" id="1.10.510.10:FF:000571">
    <property type="entry name" value="Maternal embryonic leucine zipper kinase"/>
    <property type="match status" value="1"/>
</dbReference>
<evidence type="ECO:0000256" key="2">
    <source>
        <dbReference type="ARBA" id="ARBA00022723"/>
    </source>
</evidence>
<dbReference type="GO" id="GO:0005524">
    <property type="term" value="F:ATP binding"/>
    <property type="evidence" value="ECO:0007669"/>
    <property type="project" value="UniProtKB-UniRule"/>
</dbReference>
<dbReference type="Gene3D" id="3.30.60.20">
    <property type="match status" value="2"/>
</dbReference>
<keyword evidence="10" id="KW-0808">Transferase</keyword>
<dbReference type="OrthoDB" id="10252171at2759"/>
<dbReference type="EMBL" id="REGN01002926">
    <property type="protein sequence ID" value="RNA25449.1"/>
    <property type="molecule type" value="Genomic_DNA"/>
</dbReference>
<dbReference type="InterPro" id="IPR046349">
    <property type="entry name" value="C1-like_sf"/>
</dbReference>
<dbReference type="SUPFAM" id="SSF50729">
    <property type="entry name" value="PH domain-like"/>
    <property type="match status" value="1"/>
</dbReference>
<dbReference type="PANTHER" id="PTHR22968:SF24">
    <property type="entry name" value="SERINE_THREONINE-PROTEIN KINASE"/>
    <property type="match status" value="1"/>
</dbReference>
<dbReference type="Pfam" id="PF00130">
    <property type="entry name" value="C1_1"/>
    <property type="match status" value="1"/>
</dbReference>
<evidence type="ECO:0000256" key="1">
    <source>
        <dbReference type="ARBA" id="ARBA00022553"/>
    </source>
</evidence>
<keyword evidence="2" id="KW-0479">Metal-binding</keyword>
<organism evidence="10 11">
    <name type="scientific">Brachionus plicatilis</name>
    <name type="common">Marine rotifer</name>
    <name type="synonym">Brachionus muelleri</name>
    <dbReference type="NCBI Taxonomy" id="10195"/>
    <lineage>
        <taxon>Eukaryota</taxon>
        <taxon>Metazoa</taxon>
        <taxon>Spiralia</taxon>
        <taxon>Gnathifera</taxon>
        <taxon>Rotifera</taxon>
        <taxon>Eurotatoria</taxon>
        <taxon>Monogononta</taxon>
        <taxon>Pseudotrocha</taxon>
        <taxon>Ploima</taxon>
        <taxon>Brachionidae</taxon>
        <taxon>Brachionus</taxon>
    </lineage>
</organism>
<keyword evidence="11" id="KW-1185">Reference proteome</keyword>
<feature type="region of interest" description="Disordered" evidence="7">
    <location>
        <begin position="285"/>
        <end position="311"/>
    </location>
</feature>